<gene>
    <name evidence="2" type="ORF">GCM10023224_22400</name>
</gene>
<evidence type="ECO:0000313" key="3">
    <source>
        <dbReference type="Proteomes" id="UP001499993"/>
    </source>
</evidence>
<sequence>MSVHLQAWSGLHNLPVMFVRRLQAAALFLGPVIFAVSPFFWTGGHYGVNGGMLIALSMVPWVYGLIGEYERIREHVPNVAGIWLLILLVGMFGSIAFGLQGFFEGTFGLDSRAALEGFDDYPPQGFLVLWLPGPVFPLALLTFGLIIGWTRTSPLWVAALICLAAVAFPAGRALRLEWVAYIVDVLVIIPFAQLAWRSWHHPRTITRPVKD</sequence>
<reference evidence="3" key="1">
    <citation type="journal article" date="2019" name="Int. J. Syst. Evol. Microbiol.">
        <title>The Global Catalogue of Microorganisms (GCM) 10K type strain sequencing project: providing services to taxonomists for standard genome sequencing and annotation.</title>
        <authorList>
            <consortium name="The Broad Institute Genomics Platform"/>
            <consortium name="The Broad Institute Genome Sequencing Center for Infectious Disease"/>
            <person name="Wu L."/>
            <person name="Ma J."/>
        </authorList>
    </citation>
    <scope>NUCLEOTIDE SEQUENCE [LARGE SCALE GENOMIC DNA]</scope>
    <source>
        <strain evidence="3">JCM 18123</strain>
    </source>
</reference>
<feature type="transmembrane region" description="Helical" evidence="1">
    <location>
        <begin position="123"/>
        <end position="147"/>
    </location>
</feature>
<keyword evidence="1" id="KW-0472">Membrane</keyword>
<feature type="transmembrane region" description="Helical" evidence="1">
    <location>
        <begin position="154"/>
        <end position="172"/>
    </location>
</feature>
<keyword evidence="3" id="KW-1185">Reference proteome</keyword>
<organism evidence="2 3">
    <name type="scientific">Streptomonospora halophila</name>
    <dbReference type="NCBI Taxonomy" id="427369"/>
    <lineage>
        <taxon>Bacteria</taxon>
        <taxon>Bacillati</taxon>
        <taxon>Actinomycetota</taxon>
        <taxon>Actinomycetes</taxon>
        <taxon>Streptosporangiales</taxon>
        <taxon>Nocardiopsidaceae</taxon>
        <taxon>Streptomonospora</taxon>
    </lineage>
</organism>
<feature type="transmembrane region" description="Helical" evidence="1">
    <location>
        <begin position="47"/>
        <end position="66"/>
    </location>
</feature>
<protein>
    <submittedName>
        <fullName evidence="2">Uncharacterized protein</fullName>
    </submittedName>
</protein>
<dbReference type="Proteomes" id="UP001499993">
    <property type="component" value="Unassembled WGS sequence"/>
</dbReference>
<feature type="transmembrane region" description="Helical" evidence="1">
    <location>
        <begin position="21"/>
        <end position="41"/>
    </location>
</feature>
<evidence type="ECO:0000313" key="2">
    <source>
        <dbReference type="EMBL" id="GAA4940223.1"/>
    </source>
</evidence>
<keyword evidence="1" id="KW-1133">Transmembrane helix</keyword>
<proteinExistence type="predicted"/>
<feature type="transmembrane region" description="Helical" evidence="1">
    <location>
        <begin position="178"/>
        <end position="196"/>
    </location>
</feature>
<name>A0ABP9GF87_9ACTN</name>
<comment type="caution">
    <text evidence="2">The sequence shown here is derived from an EMBL/GenBank/DDBJ whole genome shotgun (WGS) entry which is preliminary data.</text>
</comment>
<keyword evidence="1" id="KW-0812">Transmembrane</keyword>
<accession>A0ABP9GF87</accession>
<dbReference type="EMBL" id="BAABIK010000010">
    <property type="protein sequence ID" value="GAA4940223.1"/>
    <property type="molecule type" value="Genomic_DNA"/>
</dbReference>
<feature type="transmembrane region" description="Helical" evidence="1">
    <location>
        <begin position="78"/>
        <end position="103"/>
    </location>
</feature>
<evidence type="ECO:0000256" key="1">
    <source>
        <dbReference type="SAM" id="Phobius"/>
    </source>
</evidence>